<protein>
    <submittedName>
        <fullName evidence="2">MarR-like protein</fullName>
    </submittedName>
</protein>
<name>Q6H0Z8_9CREN</name>
<sequence length="89" mass="10370">MKLLIIIADNDNIVQSQLVIVSKMSSSTVQRWIEWLENKGLIEVIEAKTNVGSKKKIIRVTEKGRKIVDEIKTCLRRYYLLLKLVYTIH</sequence>
<dbReference type="GO" id="GO:0003700">
    <property type="term" value="F:DNA-binding transcription factor activity"/>
    <property type="evidence" value="ECO:0007669"/>
    <property type="project" value="InterPro"/>
</dbReference>
<dbReference type="InterPro" id="IPR000835">
    <property type="entry name" value="HTH_MarR-typ"/>
</dbReference>
<dbReference type="PROSITE" id="PS50995">
    <property type="entry name" value="HTH_MARR_2"/>
    <property type="match status" value="1"/>
</dbReference>
<geneLocation type="plasmid" evidence="2">
    <name>pTC</name>
</geneLocation>
<reference evidence="2" key="1">
    <citation type="submission" date="2004-01" db="EMBL/GenBank/DDBJ databases">
        <title>Plasmid pTC and its variants of hyperthermoacidophilic archaeon Sulfolobus tengchongensis.</title>
        <authorList>
            <person name="Xiang X."/>
            <person name="Huang L."/>
        </authorList>
    </citation>
    <scope>NUCLEOTIDE SEQUENCE</scope>
    <source>
        <plasmid evidence="2">pTC</plasmid>
    </source>
</reference>
<feature type="domain" description="HTH marR-type" evidence="1">
    <location>
        <begin position="1"/>
        <end position="89"/>
    </location>
</feature>
<evidence type="ECO:0000313" key="2">
    <source>
        <dbReference type="EMBL" id="AAT46498.1"/>
    </source>
</evidence>
<dbReference type="InterPro" id="IPR036390">
    <property type="entry name" value="WH_DNA-bd_sf"/>
</dbReference>
<dbReference type="Gene3D" id="1.10.10.10">
    <property type="entry name" value="Winged helix-like DNA-binding domain superfamily/Winged helix DNA-binding domain"/>
    <property type="match status" value="1"/>
</dbReference>
<evidence type="ECO:0000259" key="1">
    <source>
        <dbReference type="PROSITE" id="PS50995"/>
    </source>
</evidence>
<proteinExistence type="predicted"/>
<dbReference type="AlphaFoldDB" id="Q6H0Z8"/>
<dbReference type="Pfam" id="PF14947">
    <property type="entry name" value="HTH_45"/>
    <property type="match status" value="1"/>
</dbReference>
<dbReference type="InterPro" id="IPR038723">
    <property type="entry name" value="ArnR1-like_HTH"/>
</dbReference>
<dbReference type="EMBL" id="AY517480">
    <property type="protein sequence ID" value="AAT46498.1"/>
    <property type="molecule type" value="Genomic_DNA"/>
</dbReference>
<accession>Q6H0Z8</accession>
<dbReference type="SUPFAM" id="SSF46785">
    <property type="entry name" value="Winged helix' DNA-binding domain"/>
    <property type="match status" value="1"/>
</dbReference>
<organism evidence="2">
    <name type="scientific">Sulfolobus tengchongensis</name>
    <dbReference type="NCBI Taxonomy" id="207809"/>
    <lineage>
        <taxon>Archaea</taxon>
        <taxon>Thermoproteota</taxon>
        <taxon>Thermoprotei</taxon>
        <taxon>Sulfolobales</taxon>
        <taxon>Sulfolobaceae</taxon>
        <taxon>Sulfolobus</taxon>
    </lineage>
</organism>
<keyword evidence="2" id="KW-0614">Plasmid</keyword>
<dbReference type="InterPro" id="IPR036388">
    <property type="entry name" value="WH-like_DNA-bd_sf"/>
</dbReference>